<evidence type="ECO:0000256" key="2">
    <source>
        <dbReference type="ARBA" id="ARBA00012925"/>
    </source>
</evidence>
<keyword evidence="4 7" id="KW-0862">Zinc</keyword>
<dbReference type="SUPFAM" id="SSF53056">
    <property type="entry name" value="beta-carbonic anhydrase, cab"/>
    <property type="match status" value="1"/>
</dbReference>
<dbReference type="STRING" id="1391654.AKJ09_08079"/>
<dbReference type="OrthoDB" id="9797527at2"/>
<dbReference type="KEGG" id="llu:AKJ09_08079"/>
<comment type="function">
    <text evidence="8">Reversible hydration of carbon dioxide.</text>
</comment>
<keyword evidence="3 7" id="KW-0479">Metal-binding</keyword>
<dbReference type="EMBL" id="CP012333">
    <property type="protein sequence ID" value="AKV01416.1"/>
    <property type="molecule type" value="Genomic_DNA"/>
</dbReference>
<dbReference type="PATRIC" id="fig|1391654.3.peg.8191"/>
<protein>
    <recommendedName>
        <fullName evidence="2 8">Carbonic anhydrase</fullName>
        <ecNumber evidence="2 8">4.2.1.1</ecNumber>
    </recommendedName>
    <alternativeName>
        <fullName evidence="8">Carbonate dehydratase</fullName>
    </alternativeName>
</protein>
<dbReference type="GO" id="GO:0008270">
    <property type="term" value="F:zinc ion binding"/>
    <property type="evidence" value="ECO:0007669"/>
    <property type="project" value="UniProtKB-UniRule"/>
</dbReference>
<evidence type="ECO:0000256" key="7">
    <source>
        <dbReference type="PIRSR" id="PIRSR601765-1"/>
    </source>
</evidence>
<dbReference type="Pfam" id="PF00484">
    <property type="entry name" value="Pro_CA"/>
    <property type="match status" value="1"/>
</dbReference>
<feature type="compositionally biased region" description="Pro residues" evidence="9">
    <location>
        <begin position="221"/>
        <end position="231"/>
    </location>
</feature>
<dbReference type="Proteomes" id="UP000064967">
    <property type="component" value="Chromosome"/>
</dbReference>
<dbReference type="InterPro" id="IPR015892">
    <property type="entry name" value="Carbonic_anhydrase_CS"/>
</dbReference>
<dbReference type="PANTHER" id="PTHR11002">
    <property type="entry name" value="CARBONIC ANHYDRASE"/>
    <property type="match status" value="1"/>
</dbReference>
<comment type="similarity">
    <text evidence="1 8">Belongs to the beta-class carbonic anhydrase family.</text>
</comment>
<feature type="binding site" evidence="7">
    <location>
        <position position="106"/>
    </location>
    <ligand>
        <name>Zn(2+)</name>
        <dbReference type="ChEBI" id="CHEBI:29105"/>
    </ligand>
</feature>
<evidence type="ECO:0000256" key="6">
    <source>
        <dbReference type="ARBA" id="ARBA00048348"/>
    </source>
</evidence>
<dbReference type="CDD" id="cd00884">
    <property type="entry name" value="beta_CA_cladeB"/>
    <property type="match status" value="1"/>
</dbReference>
<evidence type="ECO:0000256" key="3">
    <source>
        <dbReference type="ARBA" id="ARBA00022723"/>
    </source>
</evidence>
<dbReference type="GO" id="GO:0004089">
    <property type="term" value="F:carbonate dehydratase activity"/>
    <property type="evidence" value="ECO:0007669"/>
    <property type="project" value="UniProtKB-UniRule"/>
</dbReference>
<evidence type="ECO:0000313" key="11">
    <source>
        <dbReference type="Proteomes" id="UP000064967"/>
    </source>
</evidence>
<evidence type="ECO:0000313" key="10">
    <source>
        <dbReference type="EMBL" id="AKV01416.1"/>
    </source>
</evidence>
<keyword evidence="5 8" id="KW-0456">Lyase</keyword>
<feature type="binding site" evidence="7">
    <location>
        <position position="40"/>
    </location>
    <ligand>
        <name>Zn(2+)</name>
        <dbReference type="ChEBI" id="CHEBI:29105"/>
    </ligand>
</feature>
<dbReference type="EC" id="4.2.1.1" evidence="2 8"/>
<dbReference type="RefSeq" id="WP_146652516.1">
    <property type="nucleotide sequence ID" value="NZ_CP012333.1"/>
</dbReference>
<dbReference type="SMART" id="SM00947">
    <property type="entry name" value="Pro_CA"/>
    <property type="match status" value="1"/>
</dbReference>
<feature type="binding site" evidence="7">
    <location>
        <position position="103"/>
    </location>
    <ligand>
        <name>Zn(2+)</name>
        <dbReference type="ChEBI" id="CHEBI:29105"/>
    </ligand>
</feature>
<gene>
    <name evidence="10" type="ORF">AKJ09_08079</name>
</gene>
<dbReference type="GO" id="GO:0015976">
    <property type="term" value="P:carbon utilization"/>
    <property type="evidence" value="ECO:0007669"/>
    <property type="project" value="InterPro"/>
</dbReference>
<comment type="cofactor">
    <cofactor evidence="7">
        <name>Zn(2+)</name>
        <dbReference type="ChEBI" id="CHEBI:29105"/>
    </cofactor>
    <text evidence="7">Binds 1 zinc ion per subunit.</text>
</comment>
<proteinExistence type="inferred from homology"/>
<evidence type="ECO:0000256" key="8">
    <source>
        <dbReference type="RuleBase" id="RU003956"/>
    </source>
</evidence>
<dbReference type="InterPro" id="IPR036874">
    <property type="entry name" value="Carbonic_anhydrase_sf"/>
</dbReference>
<dbReference type="PROSITE" id="PS00705">
    <property type="entry name" value="PROK_CO2_ANHYDRASE_2"/>
    <property type="match status" value="1"/>
</dbReference>
<feature type="region of interest" description="Disordered" evidence="9">
    <location>
        <begin position="212"/>
        <end position="231"/>
    </location>
</feature>
<evidence type="ECO:0000256" key="5">
    <source>
        <dbReference type="ARBA" id="ARBA00023239"/>
    </source>
</evidence>
<accession>A0A0K1Q6F2</accession>
<dbReference type="PANTHER" id="PTHR11002:SF76">
    <property type="entry name" value="CARBONIC ANHYDRASE"/>
    <property type="match status" value="1"/>
</dbReference>
<dbReference type="InterPro" id="IPR045066">
    <property type="entry name" value="Beta_CA_cladeB"/>
</dbReference>
<name>A0A0K1Q6F2_9BACT</name>
<dbReference type="AlphaFoldDB" id="A0A0K1Q6F2"/>
<evidence type="ECO:0000256" key="9">
    <source>
        <dbReference type="SAM" id="MobiDB-lite"/>
    </source>
</evidence>
<reference evidence="10 11" key="1">
    <citation type="submission" date="2015-08" db="EMBL/GenBank/DDBJ databases">
        <authorList>
            <person name="Babu N.S."/>
            <person name="Beckwith C.J."/>
            <person name="Beseler K.G."/>
            <person name="Brison A."/>
            <person name="Carone J.V."/>
            <person name="Caskin T.P."/>
            <person name="Diamond M."/>
            <person name="Durham M.E."/>
            <person name="Foxe J.M."/>
            <person name="Go M."/>
            <person name="Henderson B.A."/>
            <person name="Jones I.B."/>
            <person name="McGettigan J.A."/>
            <person name="Micheletti S.J."/>
            <person name="Nasrallah M.E."/>
            <person name="Ortiz D."/>
            <person name="Piller C.R."/>
            <person name="Privatt S.R."/>
            <person name="Schneider S.L."/>
            <person name="Sharp S."/>
            <person name="Smith T.C."/>
            <person name="Stanton J.D."/>
            <person name="Ullery H.E."/>
            <person name="Wilson R.J."/>
            <person name="Serrano M.G."/>
            <person name="Buck G."/>
            <person name="Lee V."/>
            <person name="Wang Y."/>
            <person name="Carvalho R."/>
            <person name="Voegtly L."/>
            <person name="Shi R."/>
            <person name="Duckworth R."/>
            <person name="Johnson A."/>
            <person name="Loviza R."/>
            <person name="Walstead R."/>
            <person name="Shah Z."/>
            <person name="Kiflezghi M."/>
            <person name="Wade K."/>
            <person name="Ball S.L."/>
            <person name="Bradley K.W."/>
            <person name="Asai D.J."/>
            <person name="Bowman C.A."/>
            <person name="Russell D.A."/>
            <person name="Pope W.H."/>
            <person name="Jacobs-Sera D."/>
            <person name="Hendrix R.W."/>
            <person name="Hatfull G.F."/>
        </authorList>
    </citation>
    <scope>NUCLEOTIDE SEQUENCE [LARGE SCALE GENOMIC DNA]</scope>
    <source>
        <strain evidence="10 11">DSM 27648</strain>
    </source>
</reference>
<keyword evidence="11" id="KW-1185">Reference proteome</keyword>
<organism evidence="10 11">
    <name type="scientific">Labilithrix luteola</name>
    <dbReference type="NCBI Taxonomy" id="1391654"/>
    <lineage>
        <taxon>Bacteria</taxon>
        <taxon>Pseudomonadati</taxon>
        <taxon>Myxococcota</taxon>
        <taxon>Polyangia</taxon>
        <taxon>Polyangiales</taxon>
        <taxon>Labilitrichaceae</taxon>
        <taxon>Labilithrix</taxon>
    </lineage>
</organism>
<evidence type="ECO:0000256" key="4">
    <source>
        <dbReference type="ARBA" id="ARBA00022833"/>
    </source>
</evidence>
<comment type="catalytic activity">
    <reaction evidence="6 8">
        <text>hydrogencarbonate + H(+) = CO2 + H2O</text>
        <dbReference type="Rhea" id="RHEA:10748"/>
        <dbReference type="ChEBI" id="CHEBI:15377"/>
        <dbReference type="ChEBI" id="CHEBI:15378"/>
        <dbReference type="ChEBI" id="CHEBI:16526"/>
        <dbReference type="ChEBI" id="CHEBI:17544"/>
        <dbReference type="EC" id="4.2.1.1"/>
    </reaction>
</comment>
<evidence type="ECO:0000256" key="1">
    <source>
        <dbReference type="ARBA" id="ARBA00006217"/>
    </source>
</evidence>
<dbReference type="Gene3D" id="3.40.1050.10">
    <property type="entry name" value="Carbonic anhydrase"/>
    <property type="match status" value="1"/>
</dbReference>
<dbReference type="InterPro" id="IPR001765">
    <property type="entry name" value="Carbonic_anhydrase"/>
</dbReference>
<sequence>MQKLEAGIHHFQANYFARNRGLFEQLAEEGQRPETLFITCCDSRVVPNLITTTSPGELFIVRNVGNIVPAATSMERGALGGVSSAIEYAVEVLEVGSVIVCGHTNCGAIDAILHPERVAHLPLVARWLREAASIPKLIEERYGHLEGEAKMIAAVEENVLLQLENLRSFELVAKRLDAGKLTMSGWVFNIGKGEVFDYDPETEQFLKIGVEGNERPALSSRPPPPVVPKSR</sequence>
<feature type="binding site" evidence="7">
    <location>
        <position position="42"/>
    </location>
    <ligand>
        <name>Zn(2+)</name>
        <dbReference type="ChEBI" id="CHEBI:29105"/>
    </ligand>
</feature>